<dbReference type="Proteomes" id="UP001501343">
    <property type="component" value="Unassembled WGS sequence"/>
</dbReference>
<organism evidence="1 2">
    <name type="scientific">Microbacterium aoyamense</name>
    <dbReference type="NCBI Taxonomy" id="344166"/>
    <lineage>
        <taxon>Bacteria</taxon>
        <taxon>Bacillati</taxon>
        <taxon>Actinomycetota</taxon>
        <taxon>Actinomycetes</taxon>
        <taxon>Micrococcales</taxon>
        <taxon>Microbacteriaceae</taxon>
        <taxon>Microbacterium</taxon>
    </lineage>
</organism>
<sequence>MPSFPKLPDLAAVPDKVTEFVRVPEYVKSDPSMWEAIYSDPSVPLDRSVVRQIINDQRRLSRRWIYPLARVLSRVLVAIISVVKRVLPFRWMTLHTMDTLCVWFLRNFVSPDAVELLIRHFVVETNLVNFIIRNTATTMDPVTLRPESLSELGDSAVVEHDVNVYDVLIALDGIELMPPASFDWSQLDIPRLDAERHHRRLIRLDIQTALCFMNIPFSMALTVEEYRRAVHSIRFDDSFLEILAVITGDDTFRHWKLAGMSLWMDSNVDVPRMVYRHALVCEYAHAHLVKLAHGEYPRATAAQFD</sequence>
<name>A0ABN2PY97_9MICO</name>
<dbReference type="Pfam" id="PF22523">
    <property type="entry name" value="DUF6999"/>
    <property type="match status" value="1"/>
</dbReference>
<dbReference type="RefSeq" id="WP_248152565.1">
    <property type="nucleotide sequence ID" value="NZ_BAAAOF010000007.1"/>
</dbReference>
<dbReference type="InterPro" id="IPR054268">
    <property type="entry name" value="DUF6999"/>
</dbReference>
<evidence type="ECO:0000313" key="2">
    <source>
        <dbReference type="Proteomes" id="UP001501343"/>
    </source>
</evidence>
<proteinExistence type="predicted"/>
<reference evidence="1 2" key="1">
    <citation type="journal article" date="2019" name="Int. J. Syst. Evol. Microbiol.">
        <title>The Global Catalogue of Microorganisms (GCM) 10K type strain sequencing project: providing services to taxonomists for standard genome sequencing and annotation.</title>
        <authorList>
            <consortium name="The Broad Institute Genomics Platform"/>
            <consortium name="The Broad Institute Genome Sequencing Center for Infectious Disease"/>
            <person name="Wu L."/>
            <person name="Ma J."/>
        </authorList>
    </citation>
    <scope>NUCLEOTIDE SEQUENCE [LARGE SCALE GENOMIC DNA]</scope>
    <source>
        <strain evidence="1 2">JCM 14900</strain>
    </source>
</reference>
<gene>
    <name evidence="1" type="ORF">GCM10009775_31840</name>
</gene>
<evidence type="ECO:0000313" key="1">
    <source>
        <dbReference type="EMBL" id="GAA1937448.1"/>
    </source>
</evidence>
<comment type="caution">
    <text evidence="1">The sequence shown here is derived from an EMBL/GenBank/DDBJ whole genome shotgun (WGS) entry which is preliminary data.</text>
</comment>
<keyword evidence="2" id="KW-1185">Reference proteome</keyword>
<dbReference type="EMBL" id="BAAAOF010000007">
    <property type="protein sequence ID" value="GAA1937448.1"/>
    <property type="molecule type" value="Genomic_DNA"/>
</dbReference>
<protein>
    <submittedName>
        <fullName evidence="1">Uncharacterized protein</fullName>
    </submittedName>
</protein>
<accession>A0ABN2PY97</accession>